<dbReference type="Gene3D" id="1.10.260.40">
    <property type="entry name" value="lambda repressor-like DNA-binding domains"/>
    <property type="match status" value="1"/>
</dbReference>
<dbReference type="EMBL" id="FNSV01000005">
    <property type="protein sequence ID" value="SEC82193.1"/>
    <property type="molecule type" value="Genomic_DNA"/>
</dbReference>
<keyword evidence="4" id="KW-0804">Transcription</keyword>
<dbReference type="PANTHER" id="PTHR30146">
    <property type="entry name" value="LACI-RELATED TRANSCRIPTIONAL REPRESSOR"/>
    <property type="match status" value="1"/>
</dbReference>
<evidence type="ECO:0000256" key="2">
    <source>
        <dbReference type="ARBA" id="ARBA00023015"/>
    </source>
</evidence>
<dbReference type="GO" id="GO:0003700">
    <property type="term" value="F:DNA-binding transcription factor activity"/>
    <property type="evidence" value="ECO:0007669"/>
    <property type="project" value="TreeGrafter"/>
</dbReference>
<dbReference type="InterPro" id="IPR046335">
    <property type="entry name" value="LacI/GalR-like_sensor"/>
</dbReference>
<dbReference type="InterPro" id="IPR000843">
    <property type="entry name" value="HTH_LacI"/>
</dbReference>
<dbReference type="CDD" id="cd01392">
    <property type="entry name" value="HTH_LacI"/>
    <property type="match status" value="1"/>
</dbReference>
<dbReference type="Gene3D" id="3.40.50.2300">
    <property type="match status" value="2"/>
</dbReference>
<dbReference type="SMART" id="SM00354">
    <property type="entry name" value="HTH_LACI"/>
    <property type="match status" value="1"/>
</dbReference>
<dbReference type="CDD" id="cd06267">
    <property type="entry name" value="PBP1_LacI_sugar_binding-like"/>
    <property type="match status" value="1"/>
</dbReference>
<keyword evidence="2" id="KW-0805">Transcription regulation</keyword>
<dbReference type="Pfam" id="PF00356">
    <property type="entry name" value="LacI"/>
    <property type="match status" value="1"/>
</dbReference>
<accession>A0A1H4VMK3</accession>
<organism evidence="5 6">
    <name type="scientific">Rhodococcus koreensis</name>
    <dbReference type="NCBI Taxonomy" id="99653"/>
    <lineage>
        <taxon>Bacteria</taxon>
        <taxon>Bacillati</taxon>
        <taxon>Actinomycetota</taxon>
        <taxon>Actinomycetes</taxon>
        <taxon>Mycobacteriales</taxon>
        <taxon>Nocardiaceae</taxon>
        <taxon>Rhodococcus</taxon>
    </lineage>
</organism>
<dbReference type="Pfam" id="PF13377">
    <property type="entry name" value="Peripla_BP_3"/>
    <property type="match status" value="1"/>
</dbReference>
<dbReference type="Proteomes" id="UP000183561">
    <property type="component" value="Unassembled WGS sequence"/>
</dbReference>
<dbReference type="PANTHER" id="PTHR30146:SF151">
    <property type="entry name" value="HTH-TYPE TRANSCRIPTIONAL REPRESSOR CYTR"/>
    <property type="match status" value="1"/>
</dbReference>
<evidence type="ECO:0000256" key="1">
    <source>
        <dbReference type="ARBA" id="ARBA00022491"/>
    </source>
</evidence>
<dbReference type="SUPFAM" id="SSF47413">
    <property type="entry name" value="lambda repressor-like DNA-binding domains"/>
    <property type="match status" value="1"/>
</dbReference>
<dbReference type="SUPFAM" id="SSF53822">
    <property type="entry name" value="Periplasmic binding protein-like I"/>
    <property type="match status" value="1"/>
</dbReference>
<keyword evidence="3" id="KW-0238">DNA-binding</keyword>
<dbReference type="InterPro" id="IPR028082">
    <property type="entry name" value="Peripla_BP_I"/>
</dbReference>
<keyword evidence="1" id="KW-0678">Repressor</keyword>
<dbReference type="AlphaFoldDB" id="A0A1H4VMK3"/>
<dbReference type="GO" id="GO:0000976">
    <property type="term" value="F:transcription cis-regulatory region binding"/>
    <property type="evidence" value="ECO:0007669"/>
    <property type="project" value="TreeGrafter"/>
</dbReference>
<evidence type="ECO:0000313" key="6">
    <source>
        <dbReference type="Proteomes" id="UP000183561"/>
    </source>
</evidence>
<dbReference type="RefSeq" id="WP_072942619.1">
    <property type="nucleotide sequence ID" value="NZ_CP070609.1"/>
</dbReference>
<evidence type="ECO:0000256" key="3">
    <source>
        <dbReference type="ARBA" id="ARBA00023125"/>
    </source>
</evidence>
<gene>
    <name evidence="5" type="ORF">SAMN04490239_5595</name>
</gene>
<keyword evidence="6" id="KW-1185">Reference proteome</keyword>
<protein>
    <submittedName>
        <fullName evidence="5">Transcriptional regulator, LacI family</fullName>
    </submittedName>
</protein>
<sequence>MAQRTRASASRRPTIITVAKAAGVSTATVSRVLSGSSAVTPDLAARVHKAADDLSYRPSSAARGLVLGSMRSVGVILPDLANAYFFDVVKQMHHGATEDGYRMLVADYSGTAADEYATALDLLGQVDGLVLLSSRIPLAGLTELARQPAPVVLVNRIERGIDLPMVAIDNFTPMMQLCGHLARLGHRRVVYLAGSELSWQNRERWRGLEMARAFGIDAVEVASDGTIEGAYTAVDEALTHEPTALICFNDLSALGAISKLRGLGLSVPEDISVTGFDDIAVARHIDPRLTTVVSPKSRLGDQAWALMHAALASAPSTSPPLLSADMVIRDSTGPAK</sequence>
<name>A0A1H4VMK3_9NOCA</name>
<evidence type="ECO:0000256" key="4">
    <source>
        <dbReference type="ARBA" id="ARBA00023163"/>
    </source>
</evidence>
<dbReference type="OrthoDB" id="37081at2"/>
<reference evidence="6" key="1">
    <citation type="submission" date="2016-10" db="EMBL/GenBank/DDBJ databases">
        <authorList>
            <person name="Varghese N."/>
            <person name="Submissions S."/>
        </authorList>
    </citation>
    <scope>NUCLEOTIDE SEQUENCE [LARGE SCALE GENOMIC DNA]</scope>
    <source>
        <strain evidence="6">DSM 44498</strain>
    </source>
</reference>
<evidence type="ECO:0000313" key="5">
    <source>
        <dbReference type="EMBL" id="SEC82193.1"/>
    </source>
</evidence>
<dbReference type="InterPro" id="IPR010982">
    <property type="entry name" value="Lambda_DNA-bd_dom_sf"/>
</dbReference>
<proteinExistence type="predicted"/>
<dbReference type="PROSITE" id="PS50932">
    <property type="entry name" value="HTH_LACI_2"/>
    <property type="match status" value="1"/>
</dbReference>